<dbReference type="SUPFAM" id="SSF81383">
    <property type="entry name" value="F-box domain"/>
    <property type="match status" value="1"/>
</dbReference>
<dbReference type="EMBL" id="DF973474">
    <property type="protein sequence ID" value="GAU31967.1"/>
    <property type="molecule type" value="Genomic_DNA"/>
</dbReference>
<dbReference type="PANTHER" id="PTHR33736:SF28">
    <property type="entry name" value="F-BOX PLANT-LIKE PROTEIN"/>
    <property type="match status" value="1"/>
</dbReference>
<dbReference type="PANTHER" id="PTHR33736">
    <property type="entry name" value="F-BOX PROTEIN-RELATED"/>
    <property type="match status" value="1"/>
</dbReference>
<dbReference type="InterPro" id="IPR036047">
    <property type="entry name" value="F-box-like_dom_sf"/>
</dbReference>
<dbReference type="OrthoDB" id="1419693at2759"/>
<dbReference type="Proteomes" id="UP000242715">
    <property type="component" value="Unassembled WGS sequence"/>
</dbReference>
<keyword evidence="2" id="KW-1185">Reference proteome</keyword>
<dbReference type="InterPro" id="IPR045283">
    <property type="entry name" value="AT3G44326-like"/>
</dbReference>
<accession>A0A2Z6NPW5</accession>
<sequence length="174" mass="19884">MDHFTRLSRDIILTYILPRLDGETLITLSSVSSEFFNLIYKNNEDLWRNLCISTWPGLLSYGPIMLSEIISTTFPGGYRSLFSEAFPSIHHRNTPLPPPPPPSARFTYAIDLFLHGEREPLFTDIQYQHININTDTYPIHAPWWISTVGNDADFQLLASNMHLNFIPKACMGLA</sequence>
<evidence type="ECO:0008006" key="3">
    <source>
        <dbReference type="Google" id="ProtNLM"/>
    </source>
</evidence>
<evidence type="ECO:0000313" key="2">
    <source>
        <dbReference type="Proteomes" id="UP000242715"/>
    </source>
</evidence>
<organism evidence="1 2">
    <name type="scientific">Trifolium subterraneum</name>
    <name type="common">Subterranean clover</name>
    <dbReference type="NCBI Taxonomy" id="3900"/>
    <lineage>
        <taxon>Eukaryota</taxon>
        <taxon>Viridiplantae</taxon>
        <taxon>Streptophyta</taxon>
        <taxon>Embryophyta</taxon>
        <taxon>Tracheophyta</taxon>
        <taxon>Spermatophyta</taxon>
        <taxon>Magnoliopsida</taxon>
        <taxon>eudicotyledons</taxon>
        <taxon>Gunneridae</taxon>
        <taxon>Pentapetalae</taxon>
        <taxon>rosids</taxon>
        <taxon>fabids</taxon>
        <taxon>Fabales</taxon>
        <taxon>Fabaceae</taxon>
        <taxon>Papilionoideae</taxon>
        <taxon>50 kb inversion clade</taxon>
        <taxon>NPAAA clade</taxon>
        <taxon>Hologalegina</taxon>
        <taxon>IRL clade</taxon>
        <taxon>Trifolieae</taxon>
        <taxon>Trifolium</taxon>
    </lineage>
</organism>
<dbReference type="Gene3D" id="1.20.1280.50">
    <property type="match status" value="1"/>
</dbReference>
<name>A0A2Z6NPW5_TRISU</name>
<protein>
    <recommendedName>
        <fullName evidence="3">F-box domain-containing protein</fullName>
    </recommendedName>
</protein>
<reference evidence="2" key="1">
    <citation type="journal article" date="2017" name="Front. Plant Sci.">
        <title>Climate Clever Clovers: New Paradigm to Reduce the Environmental Footprint of Ruminants by Breeding Low Methanogenic Forages Utilizing Haplotype Variation.</title>
        <authorList>
            <person name="Kaur P."/>
            <person name="Appels R."/>
            <person name="Bayer P.E."/>
            <person name="Keeble-Gagnere G."/>
            <person name="Wang J."/>
            <person name="Hirakawa H."/>
            <person name="Shirasawa K."/>
            <person name="Vercoe P."/>
            <person name="Stefanova K."/>
            <person name="Durmic Z."/>
            <person name="Nichols P."/>
            <person name="Revell C."/>
            <person name="Isobe S.N."/>
            <person name="Edwards D."/>
            <person name="Erskine W."/>
        </authorList>
    </citation>
    <scope>NUCLEOTIDE SEQUENCE [LARGE SCALE GENOMIC DNA]</scope>
    <source>
        <strain evidence="2">cv. Daliak</strain>
    </source>
</reference>
<proteinExistence type="predicted"/>
<dbReference type="AlphaFoldDB" id="A0A2Z6NPW5"/>
<evidence type="ECO:0000313" key="1">
    <source>
        <dbReference type="EMBL" id="GAU31967.1"/>
    </source>
</evidence>
<gene>
    <name evidence="1" type="ORF">TSUD_359120</name>
</gene>